<dbReference type="Proteomes" id="UP001476798">
    <property type="component" value="Unassembled WGS sequence"/>
</dbReference>
<feature type="compositionally biased region" description="Basic and acidic residues" evidence="1">
    <location>
        <begin position="7"/>
        <end position="27"/>
    </location>
</feature>
<evidence type="ECO:0000313" key="3">
    <source>
        <dbReference type="Proteomes" id="UP001476798"/>
    </source>
</evidence>
<feature type="region of interest" description="Disordered" evidence="1">
    <location>
        <begin position="1"/>
        <end position="27"/>
    </location>
</feature>
<organism evidence="2 3">
    <name type="scientific">Goodea atripinnis</name>
    <dbReference type="NCBI Taxonomy" id="208336"/>
    <lineage>
        <taxon>Eukaryota</taxon>
        <taxon>Metazoa</taxon>
        <taxon>Chordata</taxon>
        <taxon>Craniata</taxon>
        <taxon>Vertebrata</taxon>
        <taxon>Euteleostomi</taxon>
        <taxon>Actinopterygii</taxon>
        <taxon>Neopterygii</taxon>
        <taxon>Teleostei</taxon>
        <taxon>Neoteleostei</taxon>
        <taxon>Acanthomorphata</taxon>
        <taxon>Ovalentaria</taxon>
        <taxon>Atherinomorphae</taxon>
        <taxon>Cyprinodontiformes</taxon>
        <taxon>Goodeidae</taxon>
        <taxon>Goodea</taxon>
    </lineage>
</organism>
<reference evidence="2 3" key="1">
    <citation type="submission" date="2021-06" db="EMBL/GenBank/DDBJ databases">
        <authorList>
            <person name="Palmer J.M."/>
        </authorList>
    </citation>
    <scope>NUCLEOTIDE SEQUENCE [LARGE SCALE GENOMIC DNA]</scope>
    <source>
        <strain evidence="2 3">GA_2019</strain>
        <tissue evidence="2">Muscle</tissue>
    </source>
</reference>
<accession>A0ABV0N569</accession>
<protein>
    <submittedName>
        <fullName evidence="2">Uncharacterized protein</fullName>
    </submittedName>
</protein>
<keyword evidence="3" id="KW-1185">Reference proteome</keyword>
<evidence type="ECO:0000313" key="2">
    <source>
        <dbReference type="EMBL" id="MEQ2166536.1"/>
    </source>
</evidence>
<evidence type="ECO:0000256" key="1">
    <source>
        <dbReference type="SAM" id="MobiDB-lite"/>
    </source>
</evidence>
<sequence length="117" mass="12761">MHKKLARKGEGGGEERDGEVRRGGKRGVEYLFNPHKASSSSPDWFQSGCGTPVPFCSHLHPQRSSPHPELRGRFLPKMASAAAKTQTAFFKFAGKFSCCSQPNLSSPDFTFSIGCSL</sequence>
<comment type="caution">
    <text evidence="2">The sequence shown here is derived from an EMBL/GenBank/DDBJ whole genome shotgun (WGS) entry which is preliminary data.</text>
</comment>
<name>A0ABV0N569_9TELE</name>
<proteinExistence type="predicted"/>
<gene>
    <name evidence="2" type="ORF">GOODEAATRI_029394</name>
</gene>
<dbReference type="EMBL" id="JAHRIO010024321">
    <property type="protein sequence ID" value="MEQ2166536.1"/>
    <property type="molecule type" value="Genomic_DNA"/>
</dbReference>